<dbReference type="Pfam" id="PF13578">
    <property type="entry name" value="Methyltransf_24"/>
    <property type="match status" value="1"/>
</dbReference>
<evidence type="ECO:0000256" key="1">
    <source>
        <dbReference type="ARBA" id="ARBA00022603"/>
    </source>
</evidence>
<dbReference type="EMBL" id="JAPHAV010000027">
    <property type="protein sequence ID" value="MCX2699328.1"/>
    <property type="molecule type" value="Genomic_DNA"/>
</dbReference>
<keyword evidence="2" id="KW-0808">Transferase</keyword>
<proteinExistence type="predicted"/>
<dbReference type="InterPro" id="IPR029063">
    <property type="entry name" value="SAM-dependent_MTases_sf"/>
</dbReference>
<keyword evidence="4" id="KW-1185">Reference proteome</keyword>
<dbReference type="Proteomes" id="UP001301216">
    <property type="component" value="Unassembled WGS sequence"/>
</dbReference>
<evidence type="ECO:0000313" key="3">
    <source>
        <dbReference type="EMBL" id="MCX2699328.1"/>
    </source>
</evidence>
<dbReference type="GO" id="GO:0032259">
    <property type="term" value="P:methylation"/>
    <property type="evidence" value="ECO:0007669"/>
    <property type="project" value="UniProtKB-KW"/>
</dbReference>
<dbReference type="PANTHER" id="PTHR40048:SF1">
    <property type="entry name" value="RHAMNOSYL O-METHYLTRANSFERASE"/>
    <property type="match status" value="1"/>
</dbReference>
<sequence length="294" mass="33698">MNFKDYLRFRFRRFLRLPTDLGWPENVIASDPTPVVGENLDKIQLFEKLFDPKTGGYSMPEWLPDAKIDEMVIENWLEEFRSRPSHDPVEVEVGNLYYWLVRLIKPKYVIETGTNNGYSTAQIAKAMLDDGSNGSIITIDPQSPHHLFRDTDFQNMVSFIKGFSTDVHIPDGAHFDLAVLDSDHTYDTIIKEVIRFEPLLDVGGYMILHDSVLFDGVGHAVRQLRKTGRFEQVTLPSTRKLNGIGRTPGVTILRKLRKSPEVYDIDFDTGWSGVSWSASDRDVTDRSWLVDQKM</sequence>
<dbReference type="SUPFAM" id="SSF53335">
    <property type="entry name" value="S-adenosyl-L-methionine-dependent methyltransferases"/>
    <property type="match status" value="1"/>
</dbReference>
<evidence type="ECO:0000313" key="4">
    <source>
        <dbReference type="Proteomes" id="UP001301216"/>
    </source>
</evidence>
<evidence type="ECO:0000256" key="2">
    <source>
        <dbReference type="ARBA" id="ARBA00022679"/>
    </source>
</evidence>
<dbReference type="PANTHER" id="PTHR40048">
    <property type="entry name" value="RHAMNOSYL O-METHYLTRANSFERASE"/>
    <property type="match status" value="1"/>
</dbReference>
<protein>
    <submittedName>
        <fullName evidence="3">Class I SAM-dependent methyltransferase</fullName>
    </submittedName>
</protein>
<dbReference type="GO" id="GO:0008168">
    <property type="term" value="F:methyltransferase activity"/>
    <property type="evidence" value="ECO:0007669"/>
    <property type="project" value="UniProtKB-KW"/>
</dbReference>
<gene>
    <name evidence="3" type="ORF">OPR82_21745</name>
</gene>
<name>A0ABT3QUL8_9HYPH</name>
<organism evidence="3 4">
    <name type="scientific">Ochrobactrum chromiisoli</name>
    <dbReference type="NCBI Taxonomy" id="2993941"/>
    <lineage>
        <taxon>Bacteria</taxon>
        <taxon>Pseudomonadati</taxon>
        <taxon>Pseudomonadota</taxon>
        <taxon>Alphaproteobacteria</taxon>
        <taxon>Hyphomicrobiales</taxon>
        <taxon>Brucellaceae</taxon>
        <taxon>Brucella/Ochrobactrum group</taxon>
        <taxon>Ochrobactrum</taxon>
    </lineage>
</organism>
<dbReference type="RefSeq" id="WP_265987063.1">
    <property type="nucleotide sequence ID" value="NZ_JAPHAV010000027.1"/>
</dbReference>
<keyword evidence="1 3" id="KW-0489">Methyltransferase</keyword>
<reference evidence="3 4" key="1">
    <citation type="submission" date="2022-11" db="EMBL/GenBank/DDBJ databases">
        <title>Brucella sp. YY2X, whole genome shotgun sequencing project.</title>
        <authorList>
            <person name="Yang Y."/>
        </authorList>
    </citation>
    <scope>NUCLEOTIDE SEQUENCE [LARGE SCALE GENOMIC DNA]</scope>
    <source>
        <strain evidence="3 4">YY2X</strain>
    </source>
</reference>
<accession>A0ABT3QUL8</accession>
<dbReference type="Gene3D" id="3.40.50.150">
    <property type="entry name" value="Vaccinia Virus protein VP39"/>
    <property type="match status" value="1"/>
</dbReference>
<comment type="caution">
    <text evidence="3">The sequence shown here is derived from an EMBL/GenBank/DDBJ whole genome shotgun (WGS) entry which is preliminary data.</text>
</comment>